<accession>A0A853DE78</accession>
<feature type="transmembrane region" description="Helical" evidence="1">
    <location>
        <begin position="12"/>
        <end position="33"/>
    </location>
</feature>
<gene>
    <name evidence="3" type="ORF">HNR15_001256</name>
</gene>
<protein>
    <submittedName>
        <fullName evidence="3">Flp pilus assembly protein TadG</fullName>
    </submittedName>
</protein>
<proteinExistence type="predicted"/>
<dbReference type="AlphaFoldDB" id="A0A853DE78"/>
<keyword evidence="4" id="KW-1185">Reference proteome</keyword>
<evidence type="ECO:0000259" key="2">
    <source>
        <dbReference type="Pfam" id="PF07811"/>
    </source>
</evidence>
<keyword evidence="1" id="KW-0472">Membrane</keyword>
<dbReference type="EMBL" id="JACCFW010000001">
    <property type="protein sequence ID" value="NYJ74293.1"/>
    <property type="molecule type" value="Genomic_DNA"/>
</dbReference>
<name>A0A853DE78_9MICO</name>
<comment type="caution">
    <text evidence="3">The sequence shown here is derived from an EMBL/GenBank/DDBJ whole genome shotgun (WGS) entry which is preliminary data.</text>
</comment>
<evidence type="ECO:0000256" key="1">
    <source>
        <dbReference type="SAM" id="Phobius"/>
    </source>
</evidence>
<keyword evidence="1" id="KW-1133">Transmembrane helix</keyword>
<organism evidence="3 4">
    <name type="scientific">Allobranchiibius huperziae</name>
    <dbReference type="NCBI Taxonomy" id="1874116"/>
    <lineage>
        <taxon>Bacteria</taxon>
        <taxon>Bacillati</taxon>
        <taxon>Actinomycetota</taxon>
        <taxon>Actinomycetes</taxon>
        <taxon>Micrococcales</taxon>
        <taxon>Dermacoccaceae</taxon>
        <taxon>Allobranchiibius</taxon>
    </lineage>
</organism>
<evidence type="ECO:0000313" key="3">
    <source>
        <dbReference type="EMBL" id="NYJ74293.1"/>
    </source>
</evidence>
<dbReference type="InterPro" id="IPR012495">
    <property type="entry name" value="TadE-like_dom"/>
</dbReference>
<reference evidence="3 4" key="1">
    <citation type="submission" date="2020-07" db="EMBL/GenBank/DDBJ databases">
        <title>Sequencing the genomes of 1000 actinobacteria strains.</title>
        <authorList>
            <person name="Klenk H.-P."/>
        </authorList>
    </citation>
    <scope>NUCLEOTIDE SEQUENCE [LARGE SCALE GENOMIC DNA]</scope>
    <source>
        <strain evidence="3 4">DSM 29531</strain>
    </source>
</reference>
<sequence length="134" mass="13765">MKGRRRRLRERGAAAVEFALVAPLLILLAGGIMEFGRAYEAQTTLSGAARASVRVMALSNDPTAARTAAKSVASSSSITLSDSQIAVSPASCATSGATPPATATVTISYPLHFFTNLFGTGVTLTGRGSMRCNG</sequence>
<feature type="domain" description="TadE-like" evidence="2">
    <location>
        <begin position="12"/>
        <end position="54"/>
    </location>
</feature>
<dbReference type="RefSeq" id="WP_179480056.1">
    <property type="nucleotide sequence ID" value="NZ_JACCFW010000001.1"/>
</dbReference>
<dbReference type="Proteomes" id="UP000571817">
    <property type="component" value="Unassembled WGS sequence"/>
</dbReference>
<evidence type="ECO:0000313" key="4">
    <source>
        <dbReference type="Proteomes" id="UP000571817"/>
    </source>
</evidence>
<dbReference type="Pfam" id="PF07811">
    <property type="entry name" value="TadE"/>
    <property type="match status" value="1"/>
</dbReference>
<keyword evidence="1" id="KW-0812">Transmembrane</keyword>